<dbReference type="PANTHER" id="PTHR21600">
    <property type="entry name" value="MITOCHONDRIAL RNA PSEUDOURIDINE SYNTHASE"/>
    <property type="match status" value="1"/>
</dbReference>
<keyword evidence="7" id="KW-1185">Reference proteome</keyword>
<dbReference type="NCBIfam" id="TIGR00005">
    <property type="entry name" value="rluA_subfam"/>
    <property type="match status" value="1"/>
</dbReference>
<dbReference type="SUPFAM" id="SSF55120">
    <property type="entry name" value="Pseudouridine synthase"/>
    <property type="match status" value="1"/>
</dbReference>
<sequence length="258" mass="29448">MLCATVLRRAWRTIRRRLRSELAVTEAAPGTPGAPEFDELPPYLVPHSQATTRIVYEDTDLLIVDKPHHLLSVPGRHPLNHDSLIRRLQPRYPDVNAVHRLDLDTSGIMVVPKHKASLSELARQFQRRQIEKEYTAVLWGELDQDAGAVELPIATDWPNRPKQMICHERGKHSLTYFEVIERRKMRTLVKLKPVTGRSHQLRIHMQALGHPIIGCDMYAHPKALEASERLLLHATRLKLCAPSTGHWISAFTPIPFAL</sequence>
<evidence type="ECO:0000256" key="3">
    <source>
        <dbReference type="ARBA" id="ARBA00023235"/>
    </source>
</evidence>
<protein>
    <recommendedName>
        <fullName evidence="4">Pseudouridine synthase</fullName>
        <ecNumber evidence="4">5.4.99.-</ecNumber>
    </recommendedName>
</protein>
<dbReference type="InterPro" id="IPR006145">
    <property type="entry name" value="PsdUridine_synth_RsuA/RluA"/>
</dbReference>
<reference evidence="6 7" key="1">
    <citation type="submission" date="2019-02" db="EMBL/GenBank/DDBJ databases">
        <title>Halieaceae_genomes.</title>
        <authorList>
            <person name="Li S.-H."/>
        </authorList>
    </citation>
    <scope>NUCLEOTIDE SEQUENCE [LARGE SCALE GENOMIC DNA]</scope>
    <source>
        <strain evidence="6 7">JH123</strain>
    </source>
</reference>
<dbReference type="InterPro" id="IPR006225">
    <property type="entry name" value="PsdUridine_synth_RluC/D"/>
</dbReference>
<dbReference type="Gene3D" id="3.30.2350.10">
    <property type="entry name" value="Pseudouridine synthase"/>
    <property type="match status" value="1"/>
</dbReference>
<dbReference type="InterPro" id="IPR050188">
    <property type="entry name" value="RluA_PseudoU_synthase"/>
</dbReference>
<comment type="function">
    <text evidence="4">Responsible for synthesis of pseudouridine from uracil.</text>
</comment>
<proteinExistence type="inferred from homology"/>
<evidence type="ECO:0000256" key="2">
    <source>
        <dbReference type="ARBA" id="ARBA00022694"/>
    </source>
</evidence>
<dbReference type="EMBL" id="CP036501">
    <property type="protein sequence ID" value="UZP74368.1"/>
    <property type="molecule type" value="Genomic_DNA"/>
</dbReference>
<dbReference type="CDD" id="cd02869">
    <property type="entry name" value="PseudoU_synth_RluA_like"/>
    <property type="match status" value="1"/>
</dbReference>
<gene>
    <name evidence="6" type="ORF">E0F26_06265</name>
</gene>
<dbReference type="PANTHER" id="PTHR21600:SF91">
    <property type="entry name" value="DUAL-SPECIFICITY RNA PSEUDOURIDINE SYNTHASE RLUA"/>
    <property type="match status" value="1"/>
</dbReference>
<evidence type="ECO:0000256" key="1">
    <source>
        <dbReference type="ARBA" id="ARBA00010876"/>
    </source>
</evidence>
<dbReference type="InterPro" id="IPR020103">
    <property type="entry name" value="PsdUridine_synth_cat_dom_sf"/>
</dbReference>
<keyword evidence="3 4" id="KW-0413">Isomerase</keyword>
<organism evidence="6 7">
    <name type="scientific">Candidatus Paraluminiphilus aquimaris</name>
    <dbReference type="NCBI Taxonomy" id="2518994"/>
    <lineage>
        <taxon>Bacteria</taxon>
        <taxon>Pseudomonadati</taxon>
        <taxon>Pseudomonadota</taxon>
        <taxon>Gammaproteobacteria</taxon>
        <taxon>Cellvibrionales</taxon>
        <taxon>Halieaceae</taxon>
        <taxon>Candidatus Paraluminiphilus</taxon>
    </lineage>
</organism>
<feature type="domain" description="Pseudouridine synthase RsuA/RluA-like" evidence="5">
    <location>
        <begin position="60"/>
        <end position="207"/>
    </location>
</feature>
<comment type="similarity">
    <text evidence="1 4">Belongs to the pseudouridine synthase RluA family.</text>
</comment>
<evidence type="ECO:0000313" key="7">
    <source>
        <dbReference type="Proteomes" id="UP001317963"/>
    </source>
</evidence>
<evidence type="ECO:0000259" key="5">
    <source>
        <dbReference type="Pfam" id="PF00849"/>
    </source>
</evidence>
<evidence type="ECO:0000256" key="4">
    <source>
        <dbReference type="RuleBase" id="RU362028"/>
    </source>
</evidence>
<name>A0ABY6Q7J7_9GAMM</name>
<accession>A0ABY6Q7J7</accession>
<keyword evidence="2" id="KW-0819">tRNA processing</keyword>
<evidence type="ECO:0000313" key="6">
    <source>
        <dbReference type="EMBL" id="UZP74368.1"/>
    </source>
</evidence>
<dbReference type="Proteomes" id="UP001317963">
    <property type="component" value="Chromosome"/>
</dbReference>
<dbReference type="EC" id="5.4.99.-" evidence="4"/>
<dbReference type="Pfam" id="PF00849">
    <property type="entry name" value="PseudoU_synth_2"/>
    <property type="match status" value="1"/>
</dbReference>
<comment type="catalytic activity">
    <reaction evidence="4">
        <text>a uridine in RNA = a pseudouridine in RNA</text>
        <dbReference type="Rhea" id="RHEA:48348"/>
        <dbReference type="Rhea" id="RHEA-COMP:12068"/>
        <dbReference type="Rhea" id="RHEA-COMP:12069"/>
        <dbReference type="ChEBI" id="CHEBI:65314"/>
        <dbReference type="ChEBI" id="CHEBI:65315"/>
    </reaction>
</comment>